<accession>A0A9J5ZW13</accession>
<proteinExistence type="predicted"/>
<feature type="region of interest" description="Disordered" evidence="1">
    <location>
        <begin position="157"/>
        <end position="209"/>
    </location>
</feature>
<dbReference type="EMBL" id="JACXVP010000003">
    <property type="protein sequence ID" value="KAG5616154.1"/>
    <property type="molecule type" value="Genomic_DNA"/>
</dbReference>
<feature type="compositionally biased region" description="Polar residues" evidence="1">
    <location>
        <begin position="200"/>
        <end position="209"/>
    </location>
</feature>
<keyword evidence="3" id="KW-1185">Reference proteome</keyword>
<organism evidence="2 3">
    <name type="scientific">Solanum commersonii</name>
    <name type="common">Commerson's wild potato</name>
    <name type="synonym">Commerson's nightshade</name>
    <dbReference type="NCBI Taxonomy" id="4109"/>
    <lineage>
        <taxon>Eukaryota</taxon>
        <taxon>Viridiplantae</taxon>
        <taxon>Streptophyta</taxon>
        <taxon>Embryophyta</taxon>
        <taxon>Tracheophyta</taxon>
        <taxon>Spermatophyta</taxon>
        <taxon>Magnoliopsida</taxon>
        <taxon>eudicotyledons</taxon>
        <taxon>Gunneridae</taxon>
        <taxon>Pentapetalae</taxon>
        <taxon>asterids</taxon>
        <taxon>lamiids</taxon>
        <taxon>Solanales</taxon>
        <taxon>Solanaceae</taxon>
        <taxon>Solanoideae</taxon>
        <taxon>Solaneae</taxon>
        <taxon>Solanum</taxon>
    </lineage>
</organism>
<feature type="region of interest" description="Disordered" evidence="1">
    <location>
        <begin position="113"/>
        <end position="133"/>
    </location>
</feature>
<evidence type="ECO:0000313" key="2">
    <source>
        <dbReference type="EMBL" id="KAG5616154.1"/>
    </source>
</evidence>
<gene>
    <name evidence="2" type="ORF">H5410_015978</name>
</gene>
<dbReference type="AlphaFoldDB" id="A0A9J5ZW13"/>
<comment type="caution">
    <text evidence="2">The sequence shown here is derived from an EMBL/GenBank/DDBJ whole genome shotgun (WGS) entry which is preliminary data.</text>
</comment>
<evidence type="ECO:0000313" key="3">
    <source>
        <dbReference type="Proteomes" id="UP000824120"/>
    </source>
</evidence>
<sequence>MAEPDPKYLCGFGLWLKDTTDTSSFSFLANHVAMDGEALLEGRIARMSEKVSMRQSLIWKLKLGNVSSVREKGKTKEILDESIGLSLEIEKKGKRFREKLQQTKDLAKLAIASNDPPLETRRPPPPFSSLSSPLPNYFPTYTTRLITSTLNPHTIDLTVSNAPSTSTSYQTPPPLPNQNQVPNTSHSQNFMPTYQIRPPVSNNPHVLPS</sequence>
<name>A0A9J5ZW13_SOLCO</name>
<evidence type="ECO:0000256" key="1">
    <source>
        <dbReference type="SAM" id="MobiDB-lite"/>
    </source>
</evidence>
<protein>
    <submittedName>
        <fullName evidence="2">Uncharacterized protein</fullName>
    </submittedName>
</protein>
<dbReference type="Proteomes" id="UP000824120">
    <property type="component" value="Chromosome 3"/>
</dbReference>
<reference evidence="2 3" key="1">
    <citation type="submission" date="2020-09" db="EMBL/GenBank/DDBJ databases">
        <title>De no assembly of potato wild relative species, Solanum commersonii.</title>
        <authorList>
            <person name="Cho K."/>
        </authorList>
    </citation>
    <scope>NUCLEOTIDE SEQUENCE [LARGE SCALE GENOMIC DNA]</scope>
    <source>
        <strain evidence="2">LZ3.2</strain>
        <tissue evidence="2">Leaf</tissue>
    </source>
</reference>